<evidence type="ECO:0000313" key="11">
    <source>
        <dbReference type="EMBL" id="GFG31682.1"/>
    </source>
</evidence>
<comment type="subcellular location">
    <subcellularLocation>
        <location evidence="1">Membrane</location>
        <topology evidence="1">Multi-pass membrane protein</topology>
    </subcellularLocation>
</comment>
<dbReference type="Proteomes" id="UP000502823">
    <property type="component" value="Unassembled WGS sequence"/>
</dbReference>
<evidence type="ECO:0000256" key="2">
    <source>
        <dbReference type="ARBA" id="ARBA00008979"/>
    </source>
</evidence>
<dbReference type="FunCoup" id="A0A6L2PKG4">
    <property type="interactions" value="49"/>
</dbReference>
<keyword evidence="4 9" id="KW-1133">Transmembrane helix</keyword>
<evidence type="ECO:0000256" key="8">
    <source>
        <dbReference type="ARBA" id="ARBA00023224"/>
    </source>
</evidence>
<name>A0A6L2PKG4_COPFO</name>
<feature type="transmembrane region" description="Helical" evidence="9">
    <location>
        <begin position="528"/>
        <end position="552"/>
    </location>
</feature>
<evidence type="ECO:0000256" key="1">
    <source>
        <dbReference type="ARBA" id="ARBA00004141"/>
    </source>
</evidence>
<dbReference type="GO" id="GO:0016020">
    <property type="term" value="C:membrane"/>
    <property type="evidence" value="ECO:0007669"/>
    <property type="project" value="UniProtKB-SubCell"/>
</dbReference>
<feature type="transmembrane region" description="Helical" evidence="9">
    <location>
        <begin position="431"/>
        <end position="456"/>
    </location>
</feature>
<dbReference type="InParanoid" id="A0A6L2PKG4"/>
<proteinExistence type="inferred from homology"/>
<dbReference type="PROSITE" id="PS50261">
    <property type="entry name" value="G_PROTEIN_RECEP_F2_4"/>
    <property type="match status" value="1"/>
</dbReference>
<dbReference type="GO" id="GO:0004930">
    <property type="term" value="F:G protein-coupled receptor activity"/>
    <property type="evidence" value="ECO:0007669"/>
    <property type="project" value="UniProtKB-KW"/>
</dbReference>
<evidence type="ECO:0000313" key="12">
    <source>
        <dbReference type="Proteomes" id="UP000502823"/>
    </source>
</evidence>
<keyword evidence="7" id="KW-0675">Receptor</keyword>
<dbReference type="SUPFAM" id="SSF63877">
    <property type="entry name" value="Methuselah ectodomain"/>
    <property type="match status" value="1"/>
</dbReference>
<keyword evidence="3 9" id="KW-0812">Transmembrane</keyword>
<evidence type="ECO:0000256" key="5">
    <source>
        <dbReference type="ARBA" id="ARBA00023040"/>
    </source>
</evidence>
<protein>
    <recommendedName>
        <fullName evidence="10">G-protein coupled receptors family 2 profile 2 domain-containing protein</fullName>
    </recommendedName>
</protein>
<dbReference type="InterPro" id="IPR000832">
    <property type="entry name" value="GPCR_2_secretin-like"/>
</dbReference>
<feature type="transmembrane region" description="Helical" evidence="9">
    <location>
        <begin position="599"/>
        <end position="621"/>
    </location>
</feature>
<dbReference type="Pfam" id="PF00002">
    <property type="entry name" value="7tm_2"/>
    <property type="match status" value="1"/>
</dbReference>
<evidence type="ECO:0000256" key="3">
    <source>
        <dbReference type="ARBA" id="ARBA00022692"/>
    </source>
</evidence>
<dbReference type="InterPro" id="IPR036272">
    <property type="entry name" value="Methuselah_N_sf"/>
</dbReference>
<sequence>MGFPTDMRAQNSPPYYTTNPTNHFVKGWFSDSTERVIVGNTAKEGLEADEVGEGEGLLRQTQLKSVYQSVLRDVVVSLVLQRRRCNVTVHNASDGDCRISGNTGVTLLKCCPHGEFYGDYNECKVAQAGAAAWTPIIYSPARQAFLEPGTIPPHWRIEEASKPKCYGGCGVTEIRSQFQNPMFLLFDNGSLFRMEFSKFLDPGSFCVDSGVALVCEEDNCVNREGTGGQSLSPEGTQIKSRVKKCCGDGASYSDMTAACVVYSNLTTENFSPIHFNNTGIVLTAGFPVCSSHEFVVAGNLDEREFSLKDDGSIYLRATETTLRAGEFCVEHLLEHPADKASIFTCPEKLPSQIQRNGREGDLRFTLYPIGLFLSAFFLAATLAAGCLMPSTHHMLHWKCQTGHVSCLLIGDLILAIIQIARDSVSGTACVILAVCMHFFFLAAFFWLNTMCFNIWWTFRDLRPTSLDKGQETFRLRLYQLYAWGGPLLIAGIAAILDNLPGEAYSSLLRPRFGQQRCWFYGDVEILPYFYGPVGVLLLINLTLFAATAHELTCGLWKREVVKSNTERATLGRVCLKLVVVMGLTWLADVISWAVGGPHYIWYVTDLINTLQGVLIFIVAGCQPQVWSAINRLWCLRPQHTQRTNMGHHISLYSQGPPSLGDSVTNNHSTKSAHLETLC</sequence>
<feature type="transmembrane region" description="Helical" evidence="9">
    <location>
        <begin position="366"/>
        <end position="389"/>
    </location>
</feature>
<evidence type="ECO:0000256" key="7">
    <source>
        <dbReference type="ARBA" id="ARBA00023170"/>
    </source>
</evidence>
<dbReference type="EMBL" id="BLKM01007831">
    <property type="protein sequence ID" value="GFG31682.1"/>
    <property type="molecule type" value="Genomic_DNA"/>
</dbReference>
<evidence type="ECO:0000256" key="9">
    <source>
        <dbReference type="SAM" id="Phobius"/>
    </source>
</evidence>
<feature type="transmembrane region" description="Helical" evidence="9">
    <location>
        <begin position="401"/>
        <end position="419"/>
    </location>
</feature>
<keyword evidence="8" id="KW-0807">Transducer</keyword>
<keyword evidence="5" id="KW-0297">G-protein coupled receptor</keyword>
<accession>A0A6L2PKG4</accession>
<comment type="caution">
    <text evidence="11">The sequence shown here is derived from an EMBL/GenBank/DDBJ whole genome shotgun (WGS) entry which is preliminary data.</text>
</comment>
<comment type="similarity">
    <text evidence="2">Belongs to the G-protein coupled receptor 2 family. Mth subfamily.</text>
</comment>
<dbReference type="InterPro" id="IPR052808">
    <property type="entry name" value="GPCR_Mth-like"/>
</dbReference>
<evidence type="ECO:0000259" key="10">
    <source>
        <dbReference type="PROSITE" id="PS50261"/>
    </source>
</evidence>
<evidence type="ECO:0000256" key="4">
    <source>
        <dbReference type="ARBA" id="ARBA00022989"/>
    </source>
</evidence>
<dbReference type="PANTHER" id="PTHR46953">
    <property type="entry name" value="G-PROTEIN COUPLED RECEPTOR MTH-LIKE 1-RELATED"/>
    <property type="match status" value="1"/>
</dbReference>
<dbReference type="Gene3D" id="1.20.1070.10">
    <property type="entry name" value="Rhodopsin 7-helix transmembrane proteins"/>
    <property type="match status" value="1"/>
</dbReference>
<evidence type="ECO:0000256" key="6">
    <source>
        <dbReference type="ARBA" id="ARBA00023136"/>
    </source>
</evidence>
<organism evidence="11 12">
    <name type="scientific">Coptotermes formosanus</name>
    <name type="common">Formosan subterranean termite</name>
    <dbReference type="NCBI Taxonomy" id="36987"/>
    <lineage>
        <taxon>Eukaryota</taxon>
        <taxon>Metazoa</taxon>
        <taxon>Ecdysozoa</taxon>
        <taxon>Arthropoda</taxon>
        <taxon>Hexapoda</taxon>
        <taxon>Insecta</taxon>
        <taxon>Pterygota</taxon>
        <taxon>Neoptera</taxon>
        <taxon>Polyneoptera</taxon>
        <taxon>Dictyoptera</taxon>
        <taxon>Blattodea</taxon>
        <taxon>Blattoidea</taxon>
        <taxon>Termitoidae</taxon>
        <taxon>Rhinotermitidae</taxon>
        <taxon>Coptotermes</taxon>
    </lineage>
</organism>
<dbReference type="OrthoDB" id="8191206at2759"/>
<dbReference type="GO" id="GO:0007166">
    <property type="term" value="P:cell surface receptor signaling pathway"/>
    <property type="evidence" value="ECO:0007669"/>
    <property type="project" value="InterPro"/>
</dbReference>
<keyword evidence="12" id="KW-1185">Reference proteome</keyword>
<dbReference type="CDD" id="cd15039">
    <property type="entry name" value="7tmB3_Methuselah-like"/>
    <property type="match status" value="1"/>
</dbReference>
<feature type="transmembrane region" description="Helical" evidence="9">
    <location>
        <begin position="573"/>
        <end position="593"/>
    </location>
</feature>
<dbReference type="AlphaFoldDB" id="A0A6L2PKG4"/>
<gene>
    <name evidence="11" type="ORF">Cfor_04799</name>
</gene>
<feature type="transmembrane region" description="Helical" evidence="9">
    <location>
        <begin position="477"/>
        <end position="496"/>
    </location>
</feature>
<dbReference type="PANTHER" id="PTHR46953:SF1">
    <property type="entry name" value="G-PROTEIN COUPLED RECEPTOR MTH-LIKE 1-RELATED"/>
    <property type="match status" value="1"/>
</dbReference>
<keyword evidence="6 9" id="KW-0472">Membrane</keyword>
<reference evidence="12" key="1">
    <citation type="submission" date="2020-01" db="EMBL/GenBank/DDBJ databases">
        <title>Draft genome sequence of the Termite Coptotermes fromosanus.</title>
        <authorList>
            <person name="Itakura S."/>
            <person name="Yosikawa Y."/>
            <person name="Umezawa K."/>
        </authorList>
    </citation>
    <scope>NUCLEOTIDE SEQUENCE [LARGE SCALE GENOMIC DNA]</scope>
</reference>
<feature type="domain" description="G-protein coupled receptors family 2 profile 2" evidence="10">
    <location>
        <begin position="363"/>
        <end position="623"/>
    </location>
</feature>
<dbReference type="InterPro" id="IPR017981">
    <property type="entry name" value="GPCR_2-like_7TM"/>
</dbReference>